<evidence type="ECO:0000256" key="1">
    <source>
        <dbReference type="SAM" id="SignalP"/>
    </source>
</evidence>
<dbReference type="AlphaFoldDB" id="C9MNQ8"/>
<dbReference type="Gene3D" id="3.30.1360.200">
    <property type="match status" value="1"/>
</dbReference>
<dbReference type="HOGENOM" id="CLU_543864_0_0_10"/>
<name>C9MNQ8_9BACT</name>
<dbReference type="Proteomes" id="UP000003327">
    <property type="component" value="Unassembled WGS sequence"/>
</dbReference>
<protein>
    <recommendedName>
        <fullName evidence="4">DUF3857 domain-containing protein</fullName>
    </recommendedName>
</protein>
<evidence type="ECO:0000313" key="2">
    <source>
        <dbReference type="EMBL" id="EEX18711.1"/>
    </source>
</evidence>
<dbReference type="STRING" id="649761.HMPREF0973_01246"/>
<accession>C9MNQ8</accession>
<sequence length="500" mass="56842">MKRVILSLLLLVGALQVCFAQSDKPATISVYPAVKDARGLINGISEKLLPYQKHITSKSLIKFMSRVPHAYAGDEGRTTEEDRDSYLVNYTYFYVARTDQANVQSLLELAREKHLYDTTRYRFLFSSGESALEPSALYAIDLKNPYIIPSLSFTDVRCSKGFYGDYVFKINLTHGAADAFTNLTYHEINNVILFLVDGKLLTSPYVRCVVSTKTLELSFGFSEEEGQKLLPHLKAAVVSDSAYTPLYRSQYVLGDTLTYRVSFPQSKGTAQRSHTFQLIPRLVNDSITRMECVVDSIALTTDEFFKENKEYKDFASYFVYELRNNHFMIETDQSSHFAVPMLKDLPALSHALETYLTTHSAVVKPIMSEHDDLEQVAERLAEAWDGFFEQGYIESILPELNVMTQLDNRFSNQQTQGTCYLYLEDKIAEYTITKMDDGLVITLTVKADKNGGAGRYTYLIDQRGLIRQLRYEAIANAKVPRNAVSPTFRVPSSYLIERIR</sequence>
<dbReference type="RefSeq" id="WP_004382898.1">
    <property type="nucleotide sequence ID" value="NZ_GG698713.1"/>
</dbReference>
<gene>
    <name evidence="2" type="ORF">HMPREF0973_01246</name>
</gene>
<evidence type="ECO:0008006" key="4">
    <source>
        <dbReference type="Google" id="ProtNLM"/>
    </source>
</evidence>
<dbReference type="OrthoDB" id="1071805at2"/>
<evidence type="ECO:0000313" key="3">
    <source>
        <dbReference type="Proteomes" id="UP000003327"/>
    </source>
</evidence>
<feature type="signal peptide" evidence="1">
    <location>
        <begin position="1"/>
        <end position="20"/>
    </location>
</feature>
<keyword evidence="1" id="KW-0732">Signal</keyword>
<keyword evidence="3" id="KW-1185">Reference proteome</keyword>
<reference evidence="2 3" key="1">
    <citation type="submission" date="2009-09" db="EMBL/GenBank/DDBJ databases">
        <authorList>
            <person name="Weinstock G."/>
            <person name="Sodergren E."/>
            <person name="Clifton S."/>
            <person name="Fulton L."/>
            <person name="Fulton B."/>
            <person name="Courtney L."/>
            <person name="Fronick C."/>
            <person name="Harrison M."/>
            <person name="Strong C."/>
            <person name="Farmer C."/>
            <person name="Delahaunty K."/>
            <person name="Markovic C."/>
            <person name="Hall O."/>
            <person name="Minx P."/>
            <person name="Tomlinson C."/>
            <person name="Mitreva M."/>
            <person name="Nelson J."/>
            <person name="Hou S."/>
            <person name="Wollam A."/>
            <person name="Pepin K.H."/>
            <person name="Johnson M."/>
            <person name="Bhonagiri V."/>
            <person name="Nash W.E."/>
            <person name="Warren W."/>
            <person name="Chinwalla A."/>
            <person name="Mardis E.R."/>
            <person name="Wilson R.K."/>
        </authorList>
    </citation>
    <scope>NUCLEOTIDE SEQUENCE [LARGE SCALE GENOMIC DNA]</scope>
    <source>
        <strain evidence="2 3">F0319</strain>
    </source>
</reference>
<organism evidence="2 3">
    <name type="scientific">Prevotella veroralis F0319</name>
    <dbReference type="NCBI Taxonomy" id="649761"/>
    <lineage>
        <taxon>Bacteria</taxon>
        <taxon>Pseudomonadati</taxon>
        <taxon>Bacteroidota</taxon>
        <taxon>Bacteroidia</taxon>
        <taxon>Bacteroidales</taxon>
        <taxon>Prevotellaceae</taxon>
        <taxon>Prevotella</taxon>
    </lineage>
</organism>
<proteinExistence type="predicted"/>
<feature type="chain" id="PRO_5002999932" description="DUF3857 domain-containing protein" evidence="1">
    <location>
        <begin position="21"/>
        <end position="500"/>
    </location>
</feature>
<dbReference type="EMBL" id="ACVA01000031">
    <property type="protein sequence ID" value="EEX18711.1"/>
    <property type="molecule type" value="Genomic_DNA"/>
</dbReference>
<comment type="caution">
    <text evidence="2">The sequence shown here is derived from an EMBL/GenBank/DDBJ whole genome shotgun (WGS) entry which is preliminary data.</text>
</comment>